<evidence type="ECO:0000256" key="6">
    <source>
        <dbReference type="ARBA" id="ARBA00022692"/>
    </source>
</evidence>
<dbReference type="GeneID" id="58911699"/>
<organism evidence="14">
    <name type="scientific">Coenobita brevimanus</name>
    <dbReference type="NCBI Taxonomy" id="1547439"/>
    <lineage>
        <taxon>Eukaryota</taxon>
        <taxon>Metazoa</taxon>
        <taxon>Ecdysozoa</taxon>
        <taxon>Arthropoda</taxon>
        <taxon>Crustacea</taxon>
        <taxon>Multicrustacea</taxon>
        <taxon>Malacostraca</taxon>
        <taxon>Eumalacostraca</taxon>
        <taxon>Eucarida</taxon>
        <taxon>Decapoda</taxon>
        <taxon>Pleocyemata</taxon>
        <taxon>Anomura</taxon>
        <taxon>Paguroidea</taxon>
        <taxon>Coenobitidae</taxon>
        <taxon>Coenobita</taxon>
    </lineage>
</organism>
<geneLocation type="mitochondrion" evidence="14"/>
<evidence type="ECO:0000256" key="11">
    <source>
        <dbReference type="ARBA" id="ARBA00023136"/>
    </source>
</evidence>
<keyword evidence="8 13" id="KW-1133">Transmembrane helix</keyword>
<dbReference type="GO" id="GO:0015078">
    <property type="term" value="F:proton transmembrane transporter activity"/>
    <property type="evidence" value="ECO:0007669"/>
    <property type="project" value="InterPro"/>
</dbReference>
<reference evidence="15" key="2">
    <citation type="journal article" date="2020" name="Genomics">
        <title>Novel gene rearrangement in the mitochondrial genome of Coenobita brevimanus (Anomura: Coenobitidae) and phylogenetic implications for Anomura.</title>
        <authorList>
            <person name="Gong L."/>
            <person name="Lu X."/>
            <person name="Wang Z."/>
            <person name="Zhu K."/>
            <person name="Liu L."/>
            <person name="Jiang L."/>
            <person name="Lue Z."/>
            <person name="Liu B."/>
        </authorList>
    </citation>
    <scope>NUCLEOTIDE SEQUENCE</scope>
</reference>
<evidence type="ECO:0000313" key="14">
    <source>
        <dbReference type="EMBL" id="ASS30602.1"/>
    </source>
</evidence>
<evidence type="ECO:0000256" key="7">
    <source>
        <dbReference type="ARBA" id="ARBA00022781"/>
    </source>
</evidence>
<evidence type="ECO:0000256" key="4">
    <source>
        <dbReference type="ARBA" id="ARBA00022448"/>
    </source>
</evidence>
<dbReference type="AlphaFoldDB" id="A0A3Q8AYN4"/>
<name>A0A3Q8AYN4_9EUCA</name>
<comment type="similarity">
    <text evidence="2 12">Belongs to the ATPase protein 8 family.</text>
</comment>
<keyword evidence="7 12" id="KW-0375">Hydrogen ion transport</keyword>
<evidence type="ECO:0000313" key="15">
    <source>
        <dbReference type="EMBL" id="QNA48312.1"/>
    </source>
</evidence>
<evidence type="ECO:0000256" key="13">
    <source>
        <dbReference type="SAM" id="Phobius"/>
    </source>
</evidence>
<feature type="transmembrane region" description="Helical" evidence="13">
    <location>
        <begin position="6"/>
        <end position="30"/>
    </location>
</feature>
<accession>A0A3Q8AYN4</accession>
<evidence type="ECO:0000256" key="8">
    <source>
        <dbReference type="ARBA" id="ARBA00022989"/>
    </source>
</evidence>
<protein>
    <recommendedName>
        <fullName evidence="12">ATP synthase complex subunit 8</fullName>
    </recommendedName>
</protein>
<evidence type="ECO:0000256" key="1">
    <source>
        <dbReference type="ARBA" id="ARBA00004304"/>
    </source>
</evidence>
<proteinExistence type="inferred from homology"/>
<keyword evidence="4 12" id="KW-0813">Transport</keyword>
<dbReference type="RefSeq" id="YP_009922388.1">
    <property type="nucleotide sequence ID" value="NC_050386.1"/>
</dbReference>
<evidence type="ECO:0000256" key="12">
    <source>
        <dbReference type="RuleBase" id="RU003661"/>
    </source>
</evidence>
<keyword evidence="11 13" id="KW-0472">Membrane</keyword>
<sequence length="52" mass="6146">MPQMAPILWLNLVIMFLITFIVFIVMNYYISVPKKIESSSAEIGIVEKIWKW</sequence>
<evidence type="ECO:0000256" key="2">
    <source>
        <dbReference type="ARBA" id="ARBA00008892"/>
    </source>
</evidence>
<evidence type="ECO:0000256" key="5">
    <source>
        <dbReference type="ARBA" id="ARBA00022547"/>
    </source>
</evidence>
<evidence type="ECO:0000256" key="3">
    <source>
        <dbReference type="ARBA" id="ARBA00011291"/>
    </source>
</evidence>
<keyword evidence="6 12" id="KW-0812">Transmembrane</keyword>
<reference evidence="14" key="1">
    <citation type="journal article" date="2018" name="Mol. Phylogenet. Evol.">
        <title>ORDER within the chaos: Insights into phylogenetic relationships within the Anomura (Crustacea: Decapoda) from mitochondrial sequences and gene order rearrangements.</title>
        <authorList>
            <person name="Tan M.H."/>
            <person name="Gan H.M."/>
            <person name="Lee Y.P."/>
            <person name="Linton S."/>
            <person name="Grandjean F."/>
            <person name="Bartholomei-Santos M.L."/>
            <person name="Miller A.D."/>
            <person name="Austin C.M."/>
        </authorList>
    </citation>
    <scope>NUCLEOTIDE SEQUENCE</scope>
    <source>
        <strain evidence="14">CB80</strain>
    </source>
</reference>
<dbReference type="EMBL" id="KY352233">
    <property type="protein sequence ID" value="ASS30602.1"/>
    <property type="molecule type" value="Genomic_DNA"/>
</dbReference>
<dbReference type="GO" id="GO:0031966">
    <property type="term" value="C:mitochondrial membrane"/>
    <property type="evidence" value="ECO:0007669"/>
    <property type="project" value="UniProtKB-SubCell"/>
</dbReference>
<keyword evidence="5 12" id="KW-0138">CF(0)</keyword>
<comment type="subunit">
    <text evidence="3">F-type ATPases have 2 components, CF(1) - the catalytic core - and CF(0) - the membrane proton channel.</text>
</comment>
<keyword evidence="10 12" id="KW-0496">Mitochondrion</keyword>
<gene>
    <name evidence="14" type="primary">atp8</name>
    <name evidence="15" type="synonym">ATP8</name>
</gene>
<dbReference type="EMBL" id="MK310257">
    <property type="protein sequence ID" value="QNA48312.1"/>
    <property type="molecule type" value="Genomic_DNA"/>
</dbReference>
<dbReference type="Pfam" id="PF00895">
    <property type="entry name" value="ATP-synt_8"/>
    <property type="match status" value="1"/>
</dbReference>
<evidence type="ECO:0000256" key="10">
    <source>
        <dbReference type="ARBA" id="ARBA00023128"/>
    </source>
</evidence>
<comment type="subcellular location">
    <subcellularLocation>
        <location evidence="1 12">Mitochondrion membrane</location>
        <topology evidence="1 12">Single-pass membrane protein</topology>
    </subcellularLocation>
</comment>
<dbReference type="GO" id="GO:0015986">
    <property type="term" value="P:proton motive force-driven ATP synthesis"/>
    <property type="evidence" value="ECO:0007669"/>
    <property type="project" value="InterPro"/>
</dbReference>
<keyword evidence="9 12" id="KW-0406">Ion transport</keyword>
<evidence type="ECO:0000256" key="9">
    <source>
        <dbReference type="ARBA" id="ARBA00023065"/>
    </source>
</evidence>
<dbReference type="InterPro" id="IPR001421">
    <property type="entry name" value="ATP8_metazoa"/>
</dbReference>
<dbReference type="GO" id="GO:0045259">
    <property type="term" value="C:proton-transporting ATP synthase complex"/>
    <property type="evidence" value="ECO:0007669"/>
    <property type="project" value="UniProtKB-KW"/>
</dbReference>